<dbReference type="GO" id="GO:0005524">
    <property type="term" value="F:ATP binding"/>
    <property type="evidence" value="ECO:0007669"/>
    <property type="project" value="UniProtKB-KW"/>
</dbReference>
<dbReference type="InterPro" id="IPR002611">
    <property type="entry name" value="IstB_ATP-bd"/>
</dbReference>
<evidence type="ECO:0000313" key="5">
    <source>
        <dbReference type="EMBL" id="EFK97243.1"/>
    </source>
</evidence>
<reference evidence="5" key="2">
    <citation type="journal article" date="2011" name="Microb. Ecol.">
        <title>Taxonomic and Functional Metagenomic Profiling of the Microbial Community in the Anoxic Sediment of a Sub-saline Shallow Lake (Laguna de Carrizo, Central Spain).</title>
        <authorList>
            <person name="Ferrer M."/>
            <person name="Guazzaroni M.E."/>
            <person name="Richter M."/>
            <person name="Garcia-Salamanca A."/>
            <person name="Yarza P."/>
            <person name="Suarez-Suarez A."/>
            <person name="Solano J."/>
            <person name="Alcaide M."/>
            <person name="van Dillewijn P."/>
            <person name="Molina-Henares M.A."/>
            <person name="Lopez-Cortes N."/>
            <person name="Al-Ramahi Y."/>
            <person name="Guerrero C."/>
            <person name="Acosta A."/>
            <person name="de Eugenio L.I."/>
            <person name="Martinez V."/>
            <person name="Marques S."/>
            <person name="Rojo F."/>
            <person name="Santero E."/>
            <person name="Genilloud O."/>
            <person name="Perez-Perez J."/>
            <person name="Rossello-Mora R."/>
            <person name="Ramos J.L."/>
        </authorList>
    </citation>
    <scope>NUCLEOTIDE SEQUENCE</scope>
</reference>
<dbReference type="AlphaFoldDB" id="D9PGS2"/>
<dbReference type="NCBIfam" id="NF038214">
    <property type="entry name" value="IS21_help_AAA"/>
    <property type="match status" value="1"/>
</dbReference>
<dbReference type="PIRSF" id="PIRSF003073">
    <property type="entry name" value="DNAC_TnpB_IstB"/>
    <property type="match status" value="1"/>
</dbReference>
<gene>
    <name evidence="5" type="ORF">LDC_0719</name>
</gene>
<dbReference type="SUPFAM" id="SSF52540">
    <property type="entry name" value="P-loop containing nucleoside triphosphate hydrolases"/>
    <property type="match status" value="1"/>
</dbReference>
<comment type="similarity">
    <text evidence="1">Belongs to the IS21/IS1162 putative ATP-binding protein family.</text>
</comment>
<dbReference type="EMBL" id="ADZX01000300">
    <property type="protein sequence ID" value="EFK97243.1"/>
    <property type="molecule type" value="Genomic_DNA"/>
</dbReference>
<dbReference type="InterPro" id="IPR003593">
    <property type="entry name" value="AAA+_ATPase"/>
</dbReference>
<dbReference type="GO" id="GO:0006260">
    <property type="term" value="P:DNA replication"/>
    <property type="evidence" value="ECO:0007669"/>
    <property type="project" value="TreeGrafter"/>
</dbReference>
<proteinExistence type="inferred from homology"/>
<dbReference type="CDD" id="cd00009">
    <property type="entry name" value="AAA"/>
    <property type="match status" value="1"/>
</dbReference>
<keyword evidence="3 5" id="KW-0067">ATP-binding</keyword>
<dbReference type="Gene3D" id="3.40.50.300">
    <property type="entry name" value="P-loop containing nucleotide triphosphate hydrolases"/>
    <property type="match status" value="1"/>
</dbReference>
<dbReference type="PANTHER" id="PTHR30050:SF4">
    <property type="entry name" value="ATP-BINDING PROTEIN RV3427C IN INSERTION SEQUENCE-RELATED"/>
    <property type="match status" value="1"/>
</dbReference>
<organism evidence="5">
    <name type="scientific">sediment metagenome</name>
    <dbReference type="NCBI Taxonomy" id="749907"/>
    <lineage>
        <taxon>unclassified sequences</taxon>
        <taxon>metagenomes</taxon>
        <taxon>ecological metagenomes</taxon>
    </lineage>
</organism>
<dbReference type="InterPro" id="IPR028350">
    <property type="entry name" value="DNAC/IstB-like"/>
</dbReference>
<protein>
    <submittedName>
        <fullName evidence="5">Transposase-related ATP-binding subunit</fullName>
    </submittedName>
</protein>
<feature type="domain" description="AAA+ ATPase" evidence="4">
    <location>
        <begin position="98"/>
        <end position="231"/>
    </location>
</feature>
<sequence>MLNEQTVNKLNAMKLNGMADAYEEQQKQPDMNDLSFNERFSLLVERQWLWRENRALQARLTYAQLKEQACVEDLDFRESRGLKRSVIDQLSACDWVRFHQNVIVTGPTGTGKTYLACALAHKACREGYRSLYFYGPKLFREVASAHADGSVPKFLKKIARTQLLVIDDWGLSKLNDQGYRDFLEILDDRQGCGATLITSQFPLKTWHETIPDPTLADAIVDRLIHNAHRIEIKGDSMRKRKDKN</sequence>
<evidence type="ECO:0000256" key="2">
    <source>
        <dbReference type="ARBA" id="ARBA00022741"/>
    </source>
</evidence>
<name>D9PGS2_9ZZZZ</name>
<evidence type="ECO:0000259" key="4">
    <source>
        <dbReference type="SMART" id="SM00382"/>
    </source>
</evidence>
<dbReference type="InterPro" id="IPR027417">
    <property type="entry name" value="P-loop_NTPase"/>
</dbReference>
<evidence type="ECO:0000256" key="3">
    <source>
        <dbReference type="ARBA" id="ARBA00022840"/>
    </source>
</evidence>
<keyword evidence="2" id="KW-0547">Nucleotide-binding</keyword>
<accession>D9PGS2</accession>
<dbReference type="PANTHER" id="PTHR30050">
    <property type="entry name" value="CHROMOSOMAL REPLICATION INITIATOR PROTEIN DNAA"/>
    <property type="match status" value="1"/>
</dbReference>
<comment type="caution">
    <text evidence="5">The sequence shown here is derived from an EMBL/GenBank/DDBJ whole genome shotgun (WGS) entry which is preliminary data.</text>
</comment>
<reference evidence="5" key="1">
    <citation type="submission" date="2010-07" db="EMBL/GenBank/DDBJ databases">
        <authorList>
            <consortium name="CONSOLIDER consortium CSD2007-00005"/>
            <person name="Guazzaroni M.-E."/>
            <person name="Richter M."/>
            <person name="Garcia-Salamanca A."/>
            <person name="Yarza P."/>
            <person name="Ferrer M."/>
        </authorList>
    </citation>
    <scope>NUCLEOTIDE SEQUENCE</scope>
</reference>
<dbReference type="SMART" id="SM00382">
    <property type="entry name" value="AAA"/>
    <property type="match status" value="1"/>
</dbReference>
<dbReference type="InterPro" id="IPR047661">
    <property type="entry name" value="IstB"/>
</dbReference>
<evidence type="ECO:0000256" key="1">
    <source>
        <dbReference type="ARBA" id="ARBA00008059"/>
    </source>
</evidence>
<dbReference type="Pfam" id="PF01695">
    <property type="entry name" value="IstB_IS21"/>
    <property type="match status" value="1"/>
</dbReference>